<dbReference type="GO" id="GO:0016020">
    <property type="term" value="C:membrane"/>
    <property type="evidence" value="ECO:0007669"/>
    <property type="project" value="UniProtKB-SubCell"/>
</dbReference>
<dbReference type="GO" id="GO:0006487">
    <property type="term" value="P:protein N-linked glycosylation"/>
    <property type="evidence" value="ECO:0007669"/>
    <property type="project" value="TreeGrafter"/>
</dbReference>
<dbReference type="Gene3D" id="3.90.550.10">
    <property type="entry name" value="Spore Coat Polysaccharide Biosynthesis Protein SpsA, Chain A"/>
    <property type="match status" value="1"/>
</dbReference>
<dbReference type="Proteomes" id="UP000750334">
    <property type="component" value="Unassembled WGS sequence"/>
</dbReference>
<dbReference type="EMBL" id="PUHR01000010">
    <property type="protein sequence ID" value="KAG0671622.1"/>
    <property type="molecule type" value="Genomic_DNA"/>
</dbReference>
<proteinExistence type="inferred from homology"/>
<dbReference type="FunFam" id="3.90.550.10:FF:000051">
    <property type="entry name" value="Alpha-1,2-mannosyltransferase (Ktr4)"/>
    <property type="match status" value="1"/>
</dbReference>
<keyword evidence="3" id="KW-0328">Glycosyltransferase</keyword>
<evidence type="ECO:0000256" key="3">
    <source>
        <dbReference type="ARBA" id="ARBA00022676"/>
    </source>
</evidence>
<dbReference type="GO" id="GO:0000026">
    <property type="term" value="F:alpha-1,2-mannosyltransferase activity"/>
    <property type="evidence" value="ECO:0007669"/>
    <property type="project" value="TreeGrafter"/>
</dbReference>
<evidence type="ECO:0000256" key="2">
    <source>
        <dbReference type="ARBA" id="ARBA00007677"/>
    </source>
</evidence>
<keyword evidence="4" id="KW-0808">Transferase</keyword>
<dbReference type="InterPro" id="IPR029044">
    <property type="entry name" value="Nucleotide-diphossugar_trans"/>
</dbReference>
<sequence>MALFLSKRLIRFAVLVGGFILLLITLSNHDATKEYMPQTMDWTNFNPALSSIGTTISNTVMDAAGLKDQEERTKAEEIAANKMEGNGADDDGSDDIANMDESAAALQNAASAAGVADMSQNIMDFIKPSFANHGNRPKACFVTLVRNSELHDMINSIRKVQQRFNAKYKYDWVFLNDDEFTDEFKKAIREEIPTSTVRFGLIPKEMWSYPDYIDQSKAADTRVKMADIIYGASESYRHMCRFQSGFFWRHPLLDEYDWYWRVEPSINLYCDINFDVFQWMQDNEKVYGFTISIHEYLSTIPTLWKTSMDFFKEHPEYVDKDNLMEFISDDNGENYNLCHFWSNFEIANLNLWRSPAYQAYFDTLDHAGGFFYERWGDAPVHSIAVSVMLPKDKIHYFSNIGYHHPPYDNCPIDDRVWADGNCDCTQKNDFTFKGYSCGKEYYKAQKLEKPANWEEFSH</sequence>
<organism evidence="6 7">
    <name type="scientific">Maudiozyma exigua</name>
    <name type="common">Yeast</name>
    <name type="synonym">Kazachstania exigua</name>
    <dbReference type="NCBI Taxonomy" id="34358"/>
    <lineage>
        <taxon>Eukaryota</taxon>
        <taxon>Fungi</taxon>
        <taxon>Dikarya</taxon>
        <taxon>Ascomycota</taxon>
        <taxon>Saccharomycotina</taxon>
        <taxon>Saccharomycetes</taxon>
        <taxon>Saccharomycetales</taxon>
        <taxon>Saccharomycetaceae</taxon>
        <taxon>Maudiozyma</taxon>
    </lineage>
</organism>
<dbReference type="SUPFAM" id="SSF53448">
    <property type="entry name" value="Nucleotide-diphospho-sugar transferases"/>
    <property type="match status" value="1"/>
</dbReference>
<evidence type="ECO:0000256" key="5">
    <source>
        <dbReference type="ARBA" id="ARBA00022968"/>
    </source>
</evidence>
<dbReference type="PANTHER" id="PTHR31121:SF8">
    <property type="entry name" value="GLYCOLIPID 2-ALPHA-MANNOSYLTRANSFERASE-RELATED"/>
    <property type="match status" value="1"/>
</dbReference>
<reference evidence="6 7" key="1">
    <citation type="submission" date="2020-11" db="EMBL/GenBank/DDBJ databases">
        <title>Kefir isolates.</title>
        <authorList>
            <person name="Marcisauskas S."/>
            <person name="Kim Y."/>
            <person name="Blasche S."/>
        </authorList>
    </citation>
    <scope>NUCLEOTIDE SEQUENCE [LARGE SCALE GENOMIC DNA]</scope>
    <source>
        <strain evidence="6 7">OG2</strain>
    </source>
</reference>
<evidence type="ECO:0000256" key="1">
    <source>
        <dbReference type="ARBA" id="ARBA00004606"/>
    </source>
</evidence>
<dbReference type="GO" id="GO:0000032">
    <property type="term" value="P:cell wall mannoprotein biosynthetic process"/>
    <property type="evidence" value="ECO:0007669"/>
    <property type="project" value="TreeGrafter"/>
</dbReference>
<comment type="caution">
    <text evidence="6">The sequence shown here is derived from an EMBL/GenBank/DDBJ whole genome shotgun (WGS) entry which is preliminary data.</text>
</comment>
<dbReference type="GO" id="GO:0006493">
    <property type="term" value="P:protein O-linked glycosylation"/>
    <property type="evidence" value="ECO:0007669"/>
    <property type="project" value="TreeGrafter"/>
</dbReference>
<dbReference type="InterPro" id="IPR002685">
    <property type="entry name" value="Glyco_trans_15"/>
</dbReference>
<keyword evidence="5" id="KW-0812">Transmembrane</keyword>
<evidence type="ECO:0000256" key="4">
    <source>
        <dbReference type="ARBA" id="ARBA00022679"/>
    </source>
</evidence>
<comment type="subcellular location">
    <subcellularLocation>
        <location evidence="1">Membrane</location>
        <topology evidence="1">Single-pass type II membrane protein</topology>
    </subcellularLocation>
</comment>
<keyword evidence="7" id="KW-1185">Reference proteome</keyword>
<dbReference type="OrthoDB" id="439943at2759"/>
<comment type="similarity">
    <text evidence="2">Belongs to the glycosyltransferase 15 family.</text>
</comment>
<name>A0A9P7BDI8_MAUEX</name>
<dbReference type="GO" id="GO:0005794">
    <property type="term" value="C:Golgi apparatus"/>
    <property type="evidence" value="ECO:0007669"/>
    <property type="project" value="TreeGrafter"/>
</dbReference>
<evidence type="ECO:0000313" key="7">
    <source>
        <dbReference type="Proteomes" id="UP000750334"/>
    </source>
</evidence>
<protein>
    <recommendedName>
        <fullName evidence="8">Glycosyltransferase family 15 protein</fullName>
    </recommendedName>
</protein>
<evidence type="ECO:0008006" key="8">
    <source>
        <dbReference type="Google" id="ProtNLM"/>
    </source>
</evidence>
<gene>
    <name evidence="6" type="ORF">C6P45_000113</name>
</gene>
<keyword evidence="5" id="KW-0735">Signal-anchor</keyword>
<evidence type="ECO:0000313" key="6">
    <source>
        <dbReference type="EMBL" id="KAG0671622.1"/>
    </source>
</evidence>
<dbReference type="AlphaFoldDB" id="A0A9P7BDI8"/>
<dbReference type="PANTHER" id="PTHR31121">
    <property type="entry name" value="ALPHA-1,2 MANNOSYLTRANSFERASE KTR1"/>
    <property type="match status" value="1"/>
</dbReference>
<accession>A0A9P7BDI8</accession>
<dbReference type="Pfam" id="PF01793">
    <property type="entry name" value="Glyco_transf_15"/>
    <property type="match status" value="1"/>
</dbReference>